<dbReference type="Proteomes" id="UP000030765">
    <property type="component" value="Unassembled WGS sequence"/>
</dbReference>
<feature type="region of interest" description="Disordered" evidence="1">
    <location>
        <begin position="1"/>
        <end position="49"/>
    </location>
</feature>
<keyword evidence="2" id="KW-0378">Hydrolase</keyword>
<dbReference type="GO" id="GO:0006508">
    <property type="term" value="P:proteolysis"/>
    <property type="evidence" value="ECO:0007669"/>
    <property type="project" value="UniProtKB-KW"/>
</dbReference>
<dbReference type="EnsemblMetazoa" id="ASIC021834-RA">
    <property type="protein sequence ID" value="ASIC021834-PA"/>
    <property type="gene ID" value="ASIC021834"/>
</dbReference>
<keyword evidence="2" id="KW-0482">Metalloprotease</keyword>
<dbReference type="EMBL" id="KE525420">
    <property type="protein sequence ID" value="KFB53596.1"/>
    <property type="molecule type" value="Genomic_DNA"/>
</dbReference>
<sequence>MRPPEQDAGVRSNAPRNIASERKDGSSPRPTSFRTHPTETGAGPETDRRESILVAQATRGPSTVPAQNTAFFSFSPWNVERVENLIGRQRKLAGASEGRIRRQNFSSWFSTETAPNGPGF</sequence>
<keyword evidence="4" id="KW-1185">Reference proteome</keyword>
<dbReference type="AlphaFoldDB" id="A0A084WTQ2"/>
<proteinExistence type="predicted"/>
<protein>
    <submittedName>
        <fullName evidence="2 3">Metalloprotease</fullName>
    </submittedName>
</protein>
<reference evidence="3" key="2">
    <citation type="submission" date="2020-05" db="UniProtKB">
        <authorList>
            <consortium name="EnsemblMetazoa"/>
        </authorList>
    </citation>
    <scope>IDENTIFICATION</scope>
</reference>
<name>A0A084WTQ2_ANOSI</name>
<accession>A0A084WTQ2</accession>
<keyword evidence="2" id="KW-0645">Protease</keyword>
<reference evidence="2 4" key="1">
    <citation type="journal article" date="2014" name="BMC Genomics">
        <title>Genome sequence of Anopheles sinensis provides insight into genetics basis of mosquito competence for malaria parasites.</title>
        <authorList>
            <person name="Zhou D."/>
            <person name="Zhang D."/>
            <person name="Ding G."/>
            <person name="Shi L."/>
            <person name="Hou Q."/>
            <person name="Ye Y."/>
            <person name="Xu Y."/>
            <person name="Zhou H."/>
            <person name="Xiong C."/>
            <person name="Li S."/>
            <person name="Yu J."/>
            <person name="Hong S."/>
            <person name="Yu X."/>
            <person name="Zou P."/>
            <person name="Chen C."/>
            <person name="Chang X."/>
            <person name="Wang W."/>
            <person name="Lv Y."/>
            <person name="Sun Y."/>
            <person name="Ma L."/>
            <person name="Shen B."/>
            <person name="Zhu C."/>
        </authorList>
    </citation>
    <scope>NUCLEOTIDE SEQUENCE [LARGE SCALE GENOMIC DNA]</scope>
</reference>
<dbReference type="EMBL" id="ATLV01026908">
    <property type="status" value="NOT_ANNOTATED_CDS"/>
    <property type="molecule type" value="Genomic_DNA"/>
</dbReference>
<evidence type="ECO:0000256" key="1">
    <source>
        <dbReference type="SAM" id="MobiDB-lite"/>
    </source>
</evidence>
<dbReference type="VEuPathDB" id="VectorBase:ASIC021834"/>
<gene>
    <name evidence="2" type="ORF">ZHAS_00021834</name>
</gene>
<organism evidence="2">
    <name type="scientific">Anopheles sinensis</name>
    <name type="common">Mosquito</name>
    <dbReference type="NCBI Taxonomy" id="74873"/>
    <lineage>
        <taxon>Eukaryota</taxon>
        <taxon>Metazoa</taxon>
        <taxon>Ecdysozoa</taxon>
        <taxon>Arthropoda</taxon>
        <taxon>Hexapoda</taxon>
        <taxon>Insecta</taxon>
        <taxon>Pterygota</taxon>
        <taxon>Neoptera</taxon>
        <taxon>Endopterygota</taxon>
        <taxon>Diptera</taxon>
        <taxon>Nematocera</taxon>
        <taxon>Culicoidea</taxon>
        <taxon>Culicidae</taxon>
        <taxon>Anophelinae</taxon>
        <taxon>Anopheles</taxon>
    </lineage>
</organism>
<evidence type="ECO:0000313" key="4">
    <source>
        <dbReference type="Proteomes" id="UP000030765"/>
    </source>
</evidence>
<dbReference type="GO" id="GO:0008237">
    <property type="term" value="F:metallopeptidase activity"/>
    <property type="evidence" value="ECO:0007669"/>
    <property type="project" value="UniProtKB-KW"/>
</dbReference>
<evidence type="ECO:0000313" key="2">
    <source>
        <dbReference type="EMBL" id="KFB53596.1"/>
    </source>
</evidence>
<evidence type="ECO:0000313" key="3">
    <source>
        <dbReference type="EnsemblMetazoa" id="ASIC021834-PA"/>
    </source>
</evidence>